<dbReference type="Proteomes" id="UP001054945">
    <property type="component" value="Unassembled WGS sequence"/>
</dbReference>
<name>A0AAV4XI60_CAEEX</name>
<comment type="caution">
    <text evidence="2">The sequence shown here is derived from an EMBL/GenBank/DDBJ whole genome shotgun (WGS) entry which is preliminary data.</text>
</comment>
<evidence type="ECO:0000313" key="2">
    <source>
        <dbReference type="EMBL" id="GIY93453.1"/>
    </source>
</evidence>
<sequence>MQIVAAEIEAASRVRNAGSFSAKYKKKKNEKQNRISTFARPSSPPRNLTLAKLFQDLNPIPMNLPESIFEDEHPVAVILSPWARENGILKLLSGGV</sequence>
<evidence type="ECO:0000256" key="1">
    <source>
        <dbReference type="SAM" id="MobiDB-lite"/>
    </source>
</evidence>
<organism evidence="2 3">
    <name type="scientific">Caerostris extrusa</name>
    <name type="common">Bark spider</name>
    <name type="synonym">Caerostris bankana</name>
    <dbReference type="NCBI Taxonomy" id="172846"/>
    <lineage>
        <taxon>Eukaryota</taxon>
        <taxon>Metazoa</taxon>
        <taxon>Ecdysozoa</taxon>
        <taxon>Arthropoda</taxon>
        <taxon>Chelicerata</taxon>
        <taxon>Arachnida</taxon>
        <taxon>Araneae</taxon>
        <taxon>Araneomorphae</taxon>
        <taxon>Entelegynae</taxon>
        <taxon>Araneoidea</taxon>
        <taxon>Araneidae</taxon>
        <taxon>Caerostris</taxon>
    </lineage>
</organism>
<keyword evidence="3" id="KW-1185">Reference proteome</keyword>
<feature type="region of interest" description="Disordered" evidence="1">
    <location>
        <begin position="23"/>
        <end position="43"/>
    </location>
</feature>
<dbReference type="AlphaFoldDB" id="A0AAV4XI60"/>
<evidence type="ECO:0000313" key="3">
    <source>
        <dbReference type="Proteomes" id="UP001054945"/>
    </source>
</evidence>
<dbReference type="EMBL" id="BPLR01000267">
    <property type="protein sequence ID" value="GIY93453.1"/>
    <property type="molecule type" value="Genomic_DNA"/>
</dbReference>
<protein>
    <submittedName>
        <fullName evidence="2">Uncharacterized protein</fullName>
    </submittedName>
</protein>
<gene>
    <name evidence="2" type="ORF">CEXT_12901</name>
</gene>
<reference evidence="2 3" key="1">
    <citation type="submission" date="2021-06" db="EMBL/GenBank/DDBJ databases">
        <title>Caerostris extrusa draft genome.</title>
        <authorList>
            <person name="Kono N."/>
            <person name="Arakawa K."/>
        </authorList>
    </citation>
    <scope>NUCLEOTIDE SEQUENCE [LARGE SCALE GENOMIC DNA]</scope>
</reference>
<proteinExistence type="predicted"/>
<accession>A0AAV4XI60</accession>